<accession>A0A7X8SL76</accession>
<keyword evidence="2" id="KW-1185">Reference proteome</keyword>
<evidence type="ECO:0000313" key="2">
    <source>
        <dbReference type="Proteomes" id="UP000585050"/>
    </source>
</evidence>
<dbReference type="EMBL" id="JABAIL010000004">
    <property type="protein sequence ID" value="NLR92278.1"/>
    <property type="molecule type" value="Genomic_DNA"/>
</dbReference>
<proteinExistence type="predicted"/>
<gene>
    <name evidence="1" type="ORF">HGP29_13725</name>
</gene>
<evidence type="ECO:0000313" key="1">
    <source>
        <dbReference type="EMBL" id="NLR92278.1"/>
    </source>
</evidence>
<name>A0A7X8SL76_9BACT</name>
<comment type="caution">
    <text evidence="1">The sequence shown here is derived from an EMBL/GenBank/DDBJ whole genome shotgun (WGS) entry which is preliminary data.</text>
</comment>
<dbReference type="RefSeq" id="WP_168882995.1">
    <property type="nucleotide sequence ID" value="NZ_JABAIL010000004.1"/>
</dbReference>
<reference evidence="1 2" key="1">
    <citation type="submission" date="2020-04" db="EMBL/GenBank/DDBJ databases">
        <title>Flammeovirga sp. SR4, a novel species isolated from seawater.</title>
        <authorList>
            <person name="Wang X."/>
        </authorList>
    </citation>
    <scope>NUCLEOTIDE SEQUENCE [LARGE SCALE GENOMIC DNA]</scope>
    <source>
        <strain evidence="1 2">SR4</strain>
    </source>
</reference>
<dbReference type="AlphaFoldDB" id="A0A7X8SL76"/>
<organism evidence="1 2">
    <name type="scientific">Flammeovirga agarivorans</name>
    <dbReference type="NCBI Taxonomy" id="2726742"/>
    <lineage>
        <taxon>Bacteria</taxon>
        <taxon>Pseudomonadati</taxon>
        <taxon>Bacteroidota</taxon>
        <taxon>Cytophagia</taxon>
        <taxon>Cytophagales</taxon>
        <taxon>Flammeovirgaceae</taxon>
        <taxon>Flammeovirga</taxon>
    </lineage>
</organism>
<dbReference type="Pfam" id="PF16148">
    <property type="entry name" value="DUF4856"/>
    <property type="match status" value="1"/>
</dbReference>
<dbReference type="Proteomes" id="UP000585050">
    <property type="component" value="Unassembled WGS sequence"/>
</dbReference>
<dbReference type="InterPro" id="IPR032331">
    <property type="entry name" value="DUF4856"/>
</dbReference>
<sequence>MNFFSNHFKKTLVMSSIAIAFFSCEDSNDAAPSTPVNYDFENVDYSGQTARIMMLDSLEGYIKSGNDGVTKLSAATMNAIYTNESGDLFGSSKDLESKTANDDNLLANVYTLLPDYFAGAEAYSGSEDNVIDGRLYMPNGHEPAQIVGKGLMGATLYYQSVSNYLTDEKLDGADNETVVEGEGTDMEHFWDEGFGYFGAATDYTTNDDATNYYWASYAKKRASVYDVSADIFNAFIAGRVAISAKDYDERNAQRDIILEKWEELVAINVVHYCNSVLSDTEVGDIYHHHSEALAFAVGLQYNSSKKISDEGLTNLLIALNVSTVTSSKEEIDTAMEAAKAVIKEAYGFDDDVMSNL</sequence>
<protein>
    <submittedName>
        <fullName evidence="1">DUF4856 domain-containing protein</fullName>
    </submittedName>
</protein>